<dbReference type="AlphaFoldDB" id="A0A0J6D0T4"/>
<evidence type="ECO:0000256" key="4">
    <source>
        <dbReference type="PIRSR" id="PIRSR036492-1"/>
    </source>
</evidence>
<dbReference type="RefSeq" id="WP_048310121.1">
    <property type="nucleotide sequence ID" value="NZ_CP119526.1"/>
</dbReference>
<dbReference type="InterPro" id="IPR010102">
    <property type="entry name" value="Succ_semiAld_DH"/>
</dbReference>
<dbReference type="InterPro" id="IPR015590">
    <property type="entry name" value="Aldehyde_DH_dom"/>
</dbReference>
<proteinExistence type="inferred from homology"/>
<feature type="domain" description="Aldehyde dehydrogenase" evidence="5">
    <location>
        <begin position="11"/>
        <end position="470"/>
    </location>
</feature>
<name>A0A0J6D0T4_9BACL</name>
<evidence type="ECO:0000313" key="7">
    <source>
        <dbReference type="Proteomes" id="UP000035996"/>
    </source>
</evidence>
<gene>
    <name evidence="6" type="primary">gabD</name>
    <name evidence="6" type="ORF">AB986_06785</name>
</gene>
<evidence type="ECO:0000256" key="3">
    <source>
        <dbReference type="PIRNR" id="PIRNR036492"/>
    </source>
</evidence>
<evidence type="ECO:0000259" key="5">
    <source>
        <dbReference type="Pfam" id="PF00171"/>
    </source>
</evidence>
<dbReference type="GO" id="GO:0006081">
    <property type="term" value="P:aldehyde metabolic process"/>
    <property type="evidence" value="ECO:0007669"/>
    <property type="project" value="InterPro"/>
</dbReference>
<dbReference type="InterPro" id="IPR016160">
    <property type="entry name" value="Ald_DH_CS_CYS"/>
</dbReference>
<keyword evidence="2 3" id="KW-0560">Oxidoreductase</keyword>
<comment type="similarity">
    <text evidence="1 3">Belongs to the aldehyde dehydrogenase family.</text>
</comment>
<evidence type="ECO:0000313" key="6">
    <source>
        <dbReference type="EMBL" id="KMM38950.1"/>
    </source>
</evidence>
<dbReference type="InterPro" id="IPR016163">
    <property type="entry name" value="Ald_DH_C"/>
</dbReference>
<accession>A0A0J6D0T4</accession>
<dbReference type="CDD" id="cd07103">
    <property type="entry name" value="ALDH_F5_SSADH_GabD"/>
    <property type="match status" value="1"/>
</dbReference>
<reference evidence="6" key="1">
    <citation type="submission" date="2015-06" db="EMBL/GenBank/DDBJ databases">
        <authorList>
            <person name="Liu B."/>
            <person name="Wang J."/>
            <person name="Zhu Y."/>
            <person name="Liu G."/>
            <person name="Chen Q."/>
            <person name="Zheng C."/>
            <person name="Che J."/>
            <person name="Ge C."/>
            <person name="Shi H."/>
            <person name="Pan Z."/>
            <person name="Liu X."/>
        </authorList>
    </citation>
    <scope>NUCLEOTIDE SEQUENCE [LARGE SCALE GENOMIC DNA]</scope>
    <source>
        <strain evidence="6">DSM 16346</strain>
    </source>
</reference>
<comment type="caution">
    <text evidence="6">The sequence shown here is derived from an EMBL/GenBank/DDBJ whole genome shotgun (WGS) entry which is preliminary data.</text>
</comment>
<evidence type="ECO:0000256" key="2">
    <source>
        <dbReference type="ARBA" id="ARBA00023002"/>
    </source>
</evidence>
<dbReference type="GO" id="GO:0004777">
    <property type="term" value="F:succinate-semialdehyde dehydrogenase (NAD+) activity"/>
    <property type="evidence" value="ECO:0007669"/>
    <property type="project" value="TreeGrafter"/>
</dbReference>
<feature type="active site" evidence="4">
    <location>
        <position position="246"/>
    </location>
</feature>
<dbReference type="InterPro" id="IPR016162">
    <property type="entry name" value="Ald_DH_N"/>
</dbReference>
<dbReference type="InterPro" id="IPR012394">
    <property type="entry name" value="Aldehyde_DH_NAD(P)"/>
</dbReference>
<protein>
    <recommendedName>
        <fullName evidence="3">Aldehyde dehydrogenase</fullName>
    </recommendedName>
</protein>
<sequence length="474" mass="51386">MEKFHYINGDWVGQDLEKLEVNNPATGDVVGTVPIGGKSETKKAIDAAHKAFPEWSSLTAYERSSYLKKLHSLMLEHEDELAELMTIEMGKPLHESKGEVAYSASFVEWFAEEGKRVYGRTIPPHKEKRMMEVRKQPVGVVGAITPWNFPAAMIARKLAPALAAGCTFVVKPPSATPLTAVRLVELCEEAGIPKGVVNLVTGKSSEVAGELMSNPHVRKITFTGSTEVGKKLMEQSAETVKNISLELGGHAPIIVLDDADIDKAVDGVIASKFRNGGQTCICGNRVYVQEKIYDDFISKFVNKAKELQVGNGLEEGTDIGPMIDKDGYDKVEKHVQNAISQGAECVLGGEGYEENGCYFYRPTILKDVAPGMLIMNEETFGPVAPIQKVSTDDEAIKFANQTPFGLAAYVFSESVRRGNHVVNGLDYGIVGWNDGVPSAAQAPFGGMKQSGIGREGGHEGIEAYLETKYVSIGL</sequence>
<dbReference type="PANTHER" id="PTHR43353">
    <property type="entry name" value="SUCCINATE-SEMIALDEHYDE DEHYDROGENASE, MITOCHONDRIAL"/>
    <property type="match status" value="1"/>
</dbReference>
<dbReference type="SUPFAM" id="SSF53720">
    <property type="entry name" value="ALDH-like"/>
    <property type="match status" value="1"/>
</dbReference>
<dbReference type="FunFam" id="3.40.309.10:FF:000004">
    <property type="entry name" value="Succinate-semialdehyde dehydrogenase I"/>
    <property type="match status" value="1"/>
</dbReference>
<dbReference type="FunFam" id="3.40.605.10:FF:000026">
    <property type="entry name" value="Aldehyde dehydrogenase, putative"/>
    <property type="match status" value="1"/>
</dbReference>
<dbReference type="EMBL" id="LELK01000001">
    <property type="protein sequence ID" value="KMM38950.1"/>
    <property type="molecule type" value="Genomic_DNA"/>
</dbReference>
<dbReference type="Proteomes" id="UP000035996">
    <property type="component" value="Unassembled WGS sequence"/>
</dbReference>
<dbReference type="PANTHER" id="PTHR43353:SF5">
    <property type="entry name" value="SUCCINATE-SEMIALDEHYDE DEHYDROGENASE, MITOCHONDRIAL"/>
    <property type="match status" value="1"/>
</dbReference>
<dbReference type="InterPro" id="IPR016161">
    <property type="entry name" value="Ald_DH/histidinol_DH"/>
</dbReference>
<dbReference type="Pfam" id="PF00171">
    <property type="entry name" value="Aldedh"/>
    <property type="match status" value="1"/>
</dbReference>
<dbReference type="Gene3D" id="3.40.309.10">
    <property type="entry name" value="Aldehyde Dehydrogenase, Chain A, domain 2"/>
    <property type="match status" value="1"/>
</dbReference>
<dbReference type="PATRIC" id="fig|157733.3.peg.3610"/>
<dbReference type="InterPro" id="IPR050740">
    <property type="entry name" value="Aldehyde_DH_Superfamily"/>
</dbReference>
<keyword evidence="7" id="KW-1185">Reference proteome</keyword>
<dbReference type="PIRSF" id="PIRSF036492">
    <property type="entry name" value="ALDH"/>
    <property type="match status" value="1"/>
</dbReference>
<feature type="active site" evidence="4">
    <location>
        <position position="280"/>
    </location>
</feature>
<evidence type="ECO:0000256" key="1">
    <source>
        <dbReference type="ARBA" id="ARBA00009986"/>
    </source>
</evidence>
<dbReference type="OrthoDB" id="9762913at2"/>
<dbReference type="PROSITE" id="PS00070">
    <property type="entry name" value="ALDEHYDE_DEHYDR_CYS"/>
    <property type="match status" value="1"/>
</dbReference>
<dbReference type="Gene3D" id="3.40.605.10">
    <property type="entry name" value="Aldehyde Dehydrogenase, Chain A, domain 1"/>
    <property type="match status" value="1"/>
</dbReference>
<dbReference type="GO" id="GO:0009450">
    <property type="term" value="P:gamma-aminobutyric acid catabolic process"/>
    <property type="evidence" value="ECO:0007669"/>
    <property type="project" value="InterPro"/>
</dbReference>
<dbReference type="NCBIfam" id="TIGR01780">
    <property type="entry name" value="SSADH"/>
    <property type="match status" value="1"/>
</dbReference>
<dbReference type="FunFam" id="3.40.605.10:FF:000005">
    <property type="entry name" value="Succinate-semialdehyde dehydrogenase I"/>
    <property type="match status" value="1"/>
</dbReference>
<organism evidence="6 7">
    <name type="scientific">Guptibacillus hwajinpoensis</name>
    <dbReference type="NCBI Taxonomy" id="208199"/>
    <lineage>
        <taxon>Bacteria</taxon>
        <taxon>Bacillati</taxon>
        <taxon>Bacillota</taxon>
        <taxon>Bacilli</taxon>
        <taxon>Bacillales</taxon>
        <taxon>Guptibacillaceae</taxon>
        <taxon>Guptibacillus</taxon>
    </lineage>
</organism>
<dbReference type="STRING" id="157733.AB986_06785"/>